<dbReference type="RefSeq" id="WP_267988425.1">
    <property type="nucleotide sequence ID" value="NZ_JAPJZI010000001.1"/>
</dbReference>
<dbReference type="Pfam" id="PF02656">
    <property type="entry name" value="DUF202"/>
    <property type="match status" value="1"/>
</dbReference>
<keyword evidence="2 5" id="KW-0812">Transmembrane</keyword>
<protein>
    <submittedName>
        <fullName evidence="7">DUF202 domain-containing protein</fullName>
    </submittedName>
</protein>
<sequence>MTTLHGRLITDAIEGSVMDVREKRSVENLVLAIVRTELANRRTLLSYLNTSIALFVSGVGLLKLSGSSWLEWIGIVLIPVSLIVAVIGVVDYLVLRRSIENERERAAAEDIDT</sequence>
<feature type="transmembrane region" description="Helical" evidence="5">
    <location>
        <begin position="44"/>
        <end position="66"/>
    </location>
</feature>
<evidence type="ECO:0000256" key="5">
    <source>
        <dbReference type="SAM" id="Phobius"/>
    </source>
</evidence>
<accession>A0A9X3ZFF0</accession>
<evidence type="ECO:0000259" key="6">
    <source>
        <dbReference type="Pfam" id="PF02656"/>
    </source>
</evidence>
<dbReference type="AlphaFoldDB" id="A0A9X3ZFF0"/>
<keyword evidence="4 5" id="KW-0472">Membrane</keyword>
<comment type="subcellular location">
    <subcellularLocation>
        <location evidence="1">Endomembrane system</location>
        <topology evidence="1">Multi-pass membrane protein</topology>
    </subcellularLocation>
</comment>
<evidence type="ECO:0000256" key="3">
    <source>
        <dbReference type="ARBA" id="ARBA00022989"/>
    </source>
</evidence>
<dbReference type="EMBL" id="JAPJZI010000001">
    <property type="protein sequence ID" value="MDA5396939.1"/>
    <property type="molecule type" value="Genomic_DNA"/>
</dbReference>
<organism evidence="7 8">
    <name type="scientific">Hoeflea prorocentri</name>
    <dbReference type="NCBI Taxonomy" id="1922333"/>
    <lineage>
        <taxon>Bacteria</taxon>
        <taxon>Pseudomonadati</taxon>
        <taxon>Pseudomonadota</taxon>
        <taxon>Alphaproteobacteria</taxon>
        <taxon>Hyphomicrobiales</taxon>
        <taxon>Rhizobiaceae</taxon>
        <taxon>Hoeflea</taxon>
    </lineage>
</organism>
<keyword evidence="3 5" id="KW-1133">Transmembrane helix</keyword>
<feature type="transmembrane region" description="Helical" evidence="5">
    <location>
        <begin position="72"/>
        <end position="95"/>
    </location>
</feature>
<name>A0A9X3ZFF0_9HYPH</name>
<reference evidence="7" key="1">
    <citation type="submission" date="2022-11" db="EMBL/GenBank/DDBJ databases">
        <title>Draft genome sequence of Hoeflea poritis E7-10 and Hoeflea prorocentri PM5-8, separated from scleractinian coral Porites lutea and marine dinoflagellate.</title>
        <authorList>
            <person name="Zhang G."/>
            <person name="Wei Q."/>
            <person name="Cai L."/>
        </authorList>
    </citation>
    <scope>NUCLEOTIDE SEQUENCE</scope>
    <source>
        <strain evidence="7">PM5-8</strain>
    </source>
</reference>
<evidence type="ECO:0000256" key="4">
    <source>
        <dbReference type="ARBA" id="ARBA00023136"/>
    </source>
</evidence>
<dbReference type="InterPro" id="IPR003807">
    <property type="entry name" value="DUF202"/>
</dbReference>
<gene>
    <name evidence="7" type="ORF">OQ273_00005</name>
</gene>
<evidence type="ECO:0000256" key="2">
    <source>
        <dbReference type="ARBA" id="ARBA00022692"/>
    </source>
</evidence>
<keyword evidence="8" id="KW-1185">Reference proteome</keyword>
<comment type="caution">
    <text evidence="7">The sequence shown here is derived from an EMBL/GenBank/DDBJ whole genome shotgun (WGS) entry which is preliminary data.</text>
</comment>
<feature type="domain" description="DUF202" evidence="6">
    <location>
        <begin position="35"/>
        <end position="97"/>
    </location>
</feature>
<evidence type="ECO:0000256" key="1">
    <source>
        <dbReference type="ARBA" id="ARBA00004127"/>
    </source>
</evidence>
<dbReference type="Proteomes" id="UP001151234">
    <property type="component" value="Unassembled WGS sequence"/>
</dbReference>
<proteinExistence type="predicted"/>
<evidence type="ECO:0000313" key="7">
    <source>
        <dbReference type="EMBL" id="MDA5396939.1"/>
    </source>
</evidence>
<dbReference type="GO" id="GO:0012505">
    <property type="term" value="C:endomembrane system"/>
    <property type="evidence" value="ECO:0007669"/>
    <property type="project" value="UniProtKB-SubCell"/>
</dbReference>
<evidence type="ECO:0000313" key="8">
    <source>
        <dbReference type="Proteomes" id="UP001151234"/>
    </source>
</evidence>